<accession>D7LMU2</accession>
<name>D7LMU2_ARALL</name>
<dbReference type="EMBL" id="GL348717">
    <property type="protein sequence ID" value="EFH53705.1"/>
    <property type="molecule type" value="Genomic_DNA"/>
</dbReference>
<protein>
    <submittedName>
        <fullName evidence="2">Predicted protein</fullName>
    </submittedName>
</protein>
<evidence type="ECO:0000313" key="3">
    <source>
        <dbReference type="Proteomes" id="UP000008694"/>
    </source>
</evidence>
<dbReference type="HOGENOM" id="CLU_152164_0_0_1"/>
<feature type="transmembrane region" description="Helical" evidence="1">
    <location>
        <begin position="91"/>
        <end position="115"/>
    </location>
</feature>
<reference evidence="3" key="1">
    <citation type="journal article" date="2011" name="Nat. Genet.">
        <title>The Arabidopsis lyrata genome sequence and the basis of rapid genome size change.</title>
        <authorList>
            <person name="Hu T.T."/>
            <person name="Pattyn P."/>
            <person name="Bakker E.G."/>
            <person name="Cao J."/>
            <person name="Cheng J.-F."/>
            <person name="Clark R.M."/>
            <person name="Fahlgren N."/>
            <person name="Fawcett J.A."/>
            <person name="Grimwood J."/>
            <person name="Gundlach H."/>
            <person name="Haberer G."/>
            <person name="Hollister J.D."/>
            <person name="Ossowski S."/>
            <person name="Ottilar R.P."/>
            <person name="Salamov A.A."/>
            <person name="Schneeberger K."/>
            <person name="Spannagl M."/>
            <person name="Wang X."/>
            <person name="Yang L."/>
            <person name="Nasrallah M.E."/>
            <person name="Bergelson J."/>
            <person name="Carrington J.C."/>
            <person name="Gaut B.S."/>
            <person name="Schmutz J."/>
            <person name="Mayer K.F.X."/>
            <person name="Van de Peer Y."/>
            <person name="Grigoriev I.V."/>
            <person name="Nordborg M."/>
            <person name="Weigel D."/>
            <person name="Guo Y.-L."/>
        </authorList>
    </citation>
    <scope>NUCLEOTIDE SEQUENCE [LARGE SCALE GENOMIC DNA]</scope>
    <source>
        <strain evidence="3">cv. MN47</strain>
    </source>
</reference>
<gene>
    <name evidence="2" type="ORF">ARALYDRAFT_905778</name>
</gene>
<dbReference type="Gramene" id="scaffold_501482.1">
    <property type="protein sequence ID" value="scaffold_501482.1"/>
    <property type="gene ID" value="scaffold_501482.1"/>
</dbReference>
<feature type="transmembrane region" description="Helical" evidence="1">
    <location>
        <begin position="52"/>
        <end position="71"/>
    </location>
</feature>
<keyword evidence="1" id="KW-1133">Transmembrane helix</keyword>
<proteinExistence type="predicted"/>
<keyword evidence="3" id="KW-1185">Reference proteome</keyword>
<sequence length="132" mass="15097">MKRLGCTRNLIASDATFNVLLVTTLVFLVLFRRLREEPKIVDSEMEIISFRWLMGLFAGMMGAAYVMARLVTAFVEAMGLNNRSFEEDAMLFGFLTLAYFLVNLFGFWGILWLLVSPPSVFLGFTTWKAFQD</sequence>
<dbReference type="AlphaFoldDB" id="D7LMU2"/>
<dbReference type="Proteomes" id="UP000008694">
    <property type="component" value="Unassembled WGS sequence"/>
</dbReference>
<evidence type="ECO:0000313" key="2">
    <source>
        <dbReference type="EMBL" id="EFH53705.1"/>
    </source>
</evidence>
<feature type="transmembrane region" description="Helical" evidence="1">
    <location>
        <begin position="12"/>
        <end position="31"/>
    </location>
</feature>
<organism evidence="3">
    <name type="scientific">Arabidopsis lyrata subsp. lyrata</name>
    <name type="common">Lyre-leaved rock-cress</name>
    <dbReference type="NCBI Taxonomy" id="81972"/>
    <lineage>
        <taxon>Eukaryota</taxon>
        <taxon>Viridiplantae</taxon>
        <taxon>Streptophyta</taxon>
        <taxon>Embryophyta</taxon>
        <taxon>Tracheophyta</taxon>
        <taxon>Spermatophyta</taxon>
        <taxon>Magnoliopsida</taxon>
        <taxon>eudicotyledons</taxon>
        <taxon>Gunneridae</taxon>
        <taxon>Pentapetalae</taxon>
        <taxon>rosids</taxon>
        <taxon>malvids</taxon>
        <taxon>Brassicales</taxon>
        <taxon>Brassicaceae</taxon>
        <taxon>Camelineae</taxon>
        <taxon>Arabidopsis</taxon>
    </lineage>
</organism>
<evidence type="ECO:0000256" key="1">
    <source>
        <dbReference type="SAM" id="Phobius"/>
    </source>
</evidence>
<keyword evidence="1" id="KW-0472">Membrane</keyword>
<keyword evidence="1" id="KW-0812">Transmembrane</keyword>